<comment type="caution">
    <text evidence="9">The sequence shown here is derived from an EMBL/GenBank/DDBJ whole genome shotgun (WGS) entry which is preliminary data.</text>
</comment>
<evidence type="ECO:0000256" key="6">
    <source>
        <dbReference type="ARBA" id="ARBA00023136"/>
    </source>
</evidence>
<comment type="subcellular location">
    <subcellularLocation>
        <location evidence="1 7">Cell membrane</location>
        <topology evidence="1 7">Multi-pass membrane protein</topology>
    </subcellularLocation>
</comment>
<dbReference type="AlphaFoldDB" id="A0A4Y3PH48"/>
<dbReference type="InterPro" id="IPR000390">
    <property type="entry name" value="Small_drug/metabolite_transptr"/>
</dbReference>
<evidence type="ECO:0000256" key="1">
    <source>
        <dbReference type="ARBA" id="ARBA00004651"/>
    </source>
</evidence>
<dbReference type="RefSeq" id="WP_122966250.1">
    <property type="nucleotide sequence ID" value="NZ_BJMH01000006.1"/>
</dbReference>
<keyword evidence="10" id="KW-1185">Reference proteome</keyword>
<reference evidence="9 10" key="1">
    <citation type="submission" date="2019-06" db="EMBL/GenBank/DDBJ databases">
        <title>Whole genome shotgun sequence of Brevibacillus parabrevis NBRC 12334.</title>
        <authorList>
            <person name="Hosoyama A."/>
            <person name="Uohara A."/>
            <person name="Ohji S."/>
            <person name="Ichikawa N."/>
        </authorList>
    </citation>
    <scope>NUCLEOTIDE SEQUENCE [LARGE SCALE GENOMIC DNA]</scope>
    <source>
        <strain evidence="9 10">NBRC 12334</strain>
    </source>
</reference>
<dbReference type="SUPFAM" id="SSF103481">
    <property type="entry name" value="Multidrug resistance efflux transporter EmrE"/>
    <property type="match status" value="1"/>
</dbReference>
<evidence type="ECO:0000256" key="4">
    <source>
        <dbReference type="ARBA" id="ARBA00022692"/>
    </source>
</evidence>
<organism evidence="9 10">
    <name type="scientific">Brevibacillus parabrevis</name>
    <dbReference type="NCBI Taxonomy" id="54914"/>
    <lineage>
        <taxon>Bacteria</taxon>
        <taxon>Bacillati</taxon>
        <taxon>Bacillota</taxon>
        <taxon>Bacilli</taxon>
        <taxon>Bacillales</taxon>
        <taxon>Paenibacillaceae</taxon>
        <taxon>Brevibacillus</taxon>
    </lineage>
</organism>
<dbReference type="STRING" id="54914.AV540_01310"/>
<feature type="transmembrane region" description="Helical" evidence="8">
    <location>
        <begin position="83"/>
        <end position="102"/>
    </location>
</feature>
<evidence type="ECO:0000256" key="5">
    <source>
        <dbReference type="ARBA" id="ARBA00022989"/>
    </source>
</evidence>
<dbReference type="Proteomes" id="UP000316882">
    <property type="component" value="Unassembled WGS sequence"/>
</dbReference>
<dbReference type="PANTHER" id="PTHR30561:SF7">
    <property type="entry name" value="GUANIDINIUM EFFLUX SYSTEM SUBUNIT GDNC-RELATED"/>
    <property type="match status" value="1"/>
</dbReference>
<keyword evidence="6 8" id="KW-0472">Membrane</keyword>
<evidence type="ECO:0000256" key="7">
    <source>
        <dbReference type="RuleBase" id="RU003942"/>
    </source>
</evidence>
<comment type="similarity">
    <text evidence="7">Belongs to the drug/metabolite transporter (DMT) superfamily. Small multidrug resistance (SMR) (TC 2.A.7.1) family.</text>
</comment>
<keyword evidence="5 8" id="KW-1133">Transmembrane helix</keyword>
<sequence length="117" mass="12711">MQKNWLLVVLAAVFEVMWVAGLKYADQLWEWALTAIAIMISFAVLIYSGKRLPTSTVYAVFVGLGTAGTVIVEMAFFGEPFSWMKVGLIALLLAGIIGLKVVTHEHGGDSHKEGEVA</sequence>
<evidence type="ECO:0000313" key="10">
    <source>
        <dbReference type="Proteomes" id="UP000316882"/>
    </source>
</evidence>
<evidence type="ECO:0000256" key="2">
    <source>
        <dbReference type="ARBA" id="ARBA00022448"/>
    </source>
</evidence>
<evidence type="ECO:0000256" key="3">
    <source>
        <dbReference type="ARBA" id="ARBA00022475"/>
    </source>
</evidence>
<dbReference type="EMBL" id="BJMH01000006">
    <property type="protein sequence ID" value="GEB32095.1"/>
    <property type="molecule type" value="Genomic_DNA"/>
</dbReference>
<evidence type="ECO:0000313" key="9">
    <source>
        <dbReference type="EMBL" id="GEB32095.1"/>
    </source>
</evidence>
<keyword evidence="2" id="KW-0813">Transport</keyword>
<gene>
    <name evidence="9" type="ORF">BPA01_16750</name>
</gene>
<evidence type="ECO:0000256" key="8">
    <source>
        <dbReference type="SAM" id="Phobius"/>
    </source>
</evidence>
<dbReference type="Pfam" id="PF00893">
    <property type="entry name" value="Multi_Drug_Res"/>
    <property type="match status" value="1"/>
</dbReference>
<protein>
    <submittedName>
        <fullName evidence="9">Multidrug resistance protein SMR</fullName>
    </submittedName>
</protein>
<dbReference type="InterPro" id="IPR045324">
    <property type="entry name" value="Small_multidrug_res"/>
</dbReference>
<dbReference type="GO" id="GO:0005886">
    <property type="term" value="C:plasma membrane"/>
    <property type="evidence" value="ECO:0007669"/>
    <property type="project" value="UniProtKB-SubCell"/>
</dbReference>
<dbReference type="FunFam" id="1.10.3730.20:FF:000001">
    <property type="entry name" value="Quaternary ammonium compound resistance transporter SugE"/>
    <property type="match status" value="1"/>
</dbReference>
<name>A0A4Y3PH48_BREPA</name>
<proteinExistence type="inferred from homology"/>
<dbReference type="GO" id="GO:0022857">
    <property type="term" value="F:transmembrane transporter activity"/>
    <property type="evidence" value="ECO:0007669"/>
    <property type="project" value="InterPro"/>
</dbReference>
<keyword evidence="4 7" id="KW-0812">Transmembrane</keyword>
<dbReference type="Gene3D" id="1.10.3730.20">
    <property type="match status" value="1"/>
</dbReference>
<feature type="transmembrane region" description="Helical" evidence="8">
    <location>
        <begin position="31"/>
        <end position="49"/>
    </location>
</feature>
<keyword evidence="3" id="KW-1003">Cell membrane</keyword>
<accession>A0A4Y3PH48</accession>
<feature type="transmembrane region" description="Helical" evidence="8">
    <location>
        <begin position="56"/>
        <end position="77"/>
    </location>
</feature>
<dbReference type="PANTHER" id="PTHR30561">
    <property type="entry name" value="SMR FAMILY PROTON-DEPENDENT DRUG EFFLUX TRANSPORTER SUGE"/>
    <property type="match status" value="1"/>
</dbReference>
<dbReference type="InterPro" id="IPR037185">
    <property type="entry name" value="EmrE-like"/>
</dbReference>